<dbReference type="Pfam" id="PF18201">
    <property type="entry name" value="PIH1_CS"/>
    <property type="match status" value="1"/>
</dbReference>
<dbReference type="PANTHER" id="PTHR22997:SF0">
    <property type="entry name" value="PIH1 DOMAIN-CONTAINING PROTEIN 1"/>
    <property type="match status" value="1"/>
</dbReference>
<keyword evidence="7" id="KW-1185">Reference proteome</keyword>
<evidence type="ECO:0000259" key="5">
    <source>
        <dbReference type="Pfam" id="PF08190"/>
    </source>
</evidence>
<dbReference type="RefSeq" id="XP_013794473.1">
    <property type="nucleotide sequence ID" value="XM_013939019.2"/>
</dbReference>
<evidence type="ECO:0000313" key="7">
    <source>
        <dbReference type="Proteomes" id="UP000694941"/>
    </source>
</evidence>
<evidence type="ECO:0000259" key="6">
    <source>
        <dbReference type="Pfam" id="PF18201"/>
    </source>
</evidence>
<dbReference type="Pfam" id="PF08190">
    <property type="entry name" value="PIH1"/>
    <property type="match status" value="1"/>
</dbReference>
<comment type="similarity">
    <text evidence="1">Belongs to the PIH1 family.</text>
</comment>
<evidence type="ECO:0000256" key="3">
    <source>
        <dbReference type="ARBA" id="ARBA00046233"/>
    </source>
</evidence>
<evidence type="ECO:0000256" key="1">
    <source>
        <dbReference type="ARBA" id="ARBA00008511"/>
    </source>
</evidence>
<reference evidence="8" key="1">
    <citation type="submission" date="2025-08" db="UniProtKB">
        <authorList>
            <consortium name="RefSeq"/>
        </authorList>
    </citation>
    <scope>IDENTIFICATION</scope>
    <source>
        <tissue evidence="8">Muscle</tissue>
    </source>
</reference>
<dbReference type="InterPro" id="IPR012981">
    <property type="entry name" value="PIH1_N"/>
</dbReference>
<feature type="region of interest" description="Disordered" evidence="4">
    <location>
        <begin position="194"/>
        <end position="213"/>
    </location>
</feature>
<feature type="compositionally biased region" description="Polar residues" evidence="4">
    <location>
        <begin position="194"/>
        <end position="204"/>
    </location>
</feature>
<name>A0ABM1C5C8_LIMPO</name>
<evidence type="ECO:0000256" key="2">
    <source>
        <dbReference type="ARBA" id="ARBA00040540"/>
    </source>
</evidence>
<dbReference type="InterPro" id="IPR041442">
    <property type="entry name" value="PIH1D1/2/3_CS-like"/>
</dbReference>
<evidence type="ECO:0000313" key="8">
    <source>
        <dbReference type="RefSeq" id="XP_013794473.1"/>
    </source>
</evidence>
<organism evidence="7 8">
    <name type="scientific">Limulus polyphemus</name>
    <name type="common">Atlantic horseshoe crab</name>
    <dbReference type="NCBI Taxonomy" id="6850"/>
    <lineage>
        <taxon>Eukaryota</taxon>
        <taxon>Metazoa</taxon>
        <taxon>Ecdysozoa</taxon>
        <taxon>Arthropoda</taxon>
        <taxon>Chelicerata</taxon>
        <taxon>Merostomata</taxon>
        <taxon>Xiphosura</taxon>
        <taxon>Limulidae</taxon>
        <taxon>Limulus</taxon>
    </lineage>
</organism>
<gene>
    <name evidence="8" type="primary">LOC106478473</name>
</gene>
<feature type="domain" description="PIH1 N-terminal" evidence="5">
    <location>
        <begin position="39"/>
        <end position="187"/>
    </location>
</feature>
<proteinExistence type="inferred from homology"/>
<dbReference type="Proteomes" id="UP000694941">
    <property type="component" value="Unplaced"/>
</dbReference>
<dbReference type="InterPro" id="IPR050734">
    <property type="entry name" value="PIH1/Kintoun_subfamily"/>
</dbReference>
<comment type="function">
    <text evidence="3">Involved in the assembly of C/D box small nucleolar ribonucleoprotein (snoRNP) particles. Recruits the SWI/SNF complex to the core promoter of rRNA genes and enhances pre-rRNA transcription. Mediates interaction of TELO2 with the R2TP complex which is necessary for the stability of MTOR and SMG1. Positively regulates the assembly and activity of the mTORC1 complex.</text>
</comment>
<accession>A0ABM1C5C8</accession>
<dbReference type="PANTHER" id="PTHR22997">
    <property type="entry name" value="PIH1 DOMAIN-CONTAINING PROTEIN 1"/>
    <property type="match status" value="1"/>
</dbReference>
<protein>
    <recommendedName>
        <fullName evidence="2">PIH1 domain-containing protein 1</fullName>
    </recommendedName>
</protein>
<dbReference type="GeneID" id="106478473"/>
<sequence length="320" mass="36628">MARKGGFLDVPDIPNRQTQQFFSEITNEMKDLFSVIRDEPEKTTSSKSIKPDPGFCIKTKDSNEEKIFLNICCSPELPEPKEISEDELLCILQSDDPSTYRIPMSLGEPHVELDKSGHPCTAYDIIINKTFFKKVINSDLFKTFMITLCMEGIENKYNLCLNKVSWMLLKNKKYHGTMPDHHIRCNQKTLITEISSSNEPNKSASLEKEEKTDTRIMSEISGSAKRKNVPVPEFSILKDPVEGHPEFLVARIQLYEVKNGKDIELDLGEDRIILRVQPDIYYLDVFIPYDIQQEESGAQFDKQSKVLTITMPVVPLKNKS</sequence>
<feature type="domain" description="PIH1D1/2/3 CS-like" evidence="6">
    <location>
        <begin position="242"/>
        <end position="314"/>
    </location>
</feature>
<evidence type="ECO:0000256" key="4">
    <source>
        <dbReference type="SAM" id="MobiDB-lite"/>
    </source>
</evidence>